<accession>A0A5B8JEH9</accession>
<reference evidence="4 5" key="1">
    <citation type="submission" date="2019-07" db="EMBL/GenBank/DDBJ databases">
        <authorList>
            <person name="Zhu P."/>
        </authorList>
    </citation>
    <scope>NUCLEOTIDE SEQUENCE [LARGE SCALE GENOMIC DNA]</scope>
    <source>
        <strain evidence="4 5">SSL-25</strain>
    </source>
</reference>
<dbReference type="InterPro" id="IPR011010">
    <property type="entry name" value="DNA_brk_join_enz"/>
</dbReference>
<gene>
    <name evidence="4" type="ORF">FQU76_29625</name>
</gene>
<protein>
    <submittedName>
        <fullName evidence="4">Site-specific integrase</fullName>
    </submittedName>
</protein>
<dbReference type="AlphaFoldDB" id="A0A5B8JEH9"/>
<evidence type="ECO:0000313" key="5">
    <source>
        <dbReference type="Proteomes" id="UP000320580"/>
    </source>
</evidence>
<keyword evidence="5" id="KW-1185">Reference proteome</keyword>
<dbReference type="GO" id="GO:0006310">
    <property type="term" value="P:DNA recombination"/>
    <property type="evidence" value="ECO:0007669"/>
    <property type="project" value="UniProtKB-KW"/>
</dbReference>
<name>A0A5B8JEH9_9ACTN</name>
<dbReference type="CDD" id="cd00397">
    <property type="entry name" value="DNA_BRE_C"/>
    <property type="match status" value="1"/>
</dbReference>
<proteinExistence type="predicted"/>
<dbReference type="RefSeq" id="WP_146483400.1">
    <property type="nucleotide sequence ID" value="NZ_CP042266.1"/>
</dbReference>
<dbReference type="GO" id="GO:0015074">
    <property type="term" value="P:DNA integration"/>
    <property type="evidence" value="ECO:0007669"/>
    <property type="project" value="InterPro"/>
</dbReference>
<evidence type="ECO:0000256" key="2">
    <source>
        <dbReference type="SAM" id="MobiDB-lite"/>
    </source>
</evidence>
<dbReference type="KEGG" id="sqz:FQU76_29625"/>
<evidence type="ECO:0000256" key="1">
    <source>
        <dbReference type="ARBA" id="ARBA00023172"/>
    </source>
</evidence>
<organism evidence="4 5">
    <name type="scientific">Streptomyces qinzhouensis</name>
    <dbReference type="NCBI Taxonomy" id="2599401"/>
    <lineage>
        <taxon>Bacteria</taxon>
        <taxon>Bacillati</taxon>
        <taxon>Actinomycetota</taxon>
        <taxon>Actinomycetes</taxon>
        <taxon>Kitasatosporales</taxon>
        <taxon>Streptomycetaceae</taxon>
        <taxon>Streptomyces</taxon>
    </lineage>
</organism>
<evidence type="ECO:0000259" key="3">
    <source>
        <dbReference type="PROSITE" id="PS51898"/>
    </source>
</evidence>
<evidence type="ECO:0000313" key="4">
    <source>
        <dbReference type="EMBL" id="QDY80007.1"/>
    </source>
</evidence>
<dbReference type="GO" id="GO:0003677">
    <property type="term" value="F:DNA binding"/>
    <property type="evidence" value="ECO:0007669"/>
    <property type="project" value="InterPro"/>
</dbReference>
<dbReference type="Gene3D" id="1.10.443.10">
    <property type="entry name" value="Intergrase catalytic core"/>
    <property type="match status" value="1"/>
</dbReference>
<dbReference type="Proteomes" id="UP000320580">
    <property type="component" value="Chromosome"/>
</dbReference>
<dbReference type="Pfam" id="PF00589">
    <property type="entry name" value="Phage_integrase"/>
    <property type="match status" value="1"/>
</dbReference>
<feature type="region of interest" description="Disordered" evidence="2">
    <location>
        <begin position="1"/>
        <end position="25"/>
    </location>
</feature>
<dbReference type="SUPFAM" id="SSF56349">
    <property type="entry name" value="DNA breaking-rejoining enzymes"/>
    <property type="match status" value="1"/>
</dbReference>
<keyword evidence="1" id="KW-0233">DNA recombination</keyword>
<dbReference type="InterPro" id="IPR013762">
    <property type="entry name" value="Integrase-like_cat_sf"/>
</dbReference>
<feature type="domain" description="Tyr recombinase" evidence="3">
    <location>
        <begin position="471"/>
        <end position="688"/>
    </location>
</feature>
<dbReference type="OrthoDB" id="3522542at2"/>
<feature type="compositionally biased region" description="Polar residues" evidence="2">
    <location>
        <begin position="1"/>
        <end position="22"/>
    </location>
</feature>
<dbReference type="PROSITE" id="PS51898">
    <property type="entry name" value="TYR_RECOMBINASE"/>
    <property type="match status" value="1"/>
</dbReference>
<sequence length="830" mass="92452">MTTTAKHSTRRQLQTANATTEQARARNNVLRERFPPRSAEARWPATAQSADEVLRRLTAPPFLPAANATRAGRRRGVAKLLRWLSSFPGDTWQQRWEAGRAEEIRGADWTDLPLRFLRQSGPSPSYERGDLTSGLLMLVCGDVIRPDLAWMLTRTHKHLALVMAEVRDLDGFARLAQLAESGPDSARGEATIAATRIAMLLACKGGAIADITVGDCVELVDTLRRVHVRGGQRKVDFYLRLRALGVFPEDAPATIRAFGLAAGRLSIEELVDRYPIRCRPVRDLIVDYLRERQPSLDYTSLDAVSRTLAGLFWTRVEALSPGIDSLRLPPALARAWKTDIATKKRTTIGPDGTPVEVASPRLNAKDELIRVRAFYLDIAHWAAEDPARWAPWVVPCPISDEEISKAKERKHRKARMDQRTRERLPVLPVLADAVDRRRRASAELLAAAEHTRPGELIPDTAGALRRAVAPKAAGHLTWAEETSTGRRRNLTYEETEAFWAFAAIEVLRLTGIRNEELLELTHHSITEYRLPGTGEVVPLLQIAPSKTDSERLVLVSPELADVLSTIIRRLRGSGRAVPLVTSYDVHERVWNPPMPLLFQRDIGTEHRAFTPTALRKLLINALSATSLTDAGGEPIVFSPHDFRRIFVTDAIMNGLPPHIAQVICGHKSLDTTMGYKAIYPAETIEAHRAFIARRRATRPSDEYRTPTEEEWDAFLAHFEKRKVSIGTCARAFSSPCVHEHACIRCSLLRPDPTQRGRLEEIRDNLVARIAEAEHEGWLGEVEGLRVSLAGAEDKLAQIDALSERQSAAVHLGMPGFSRSGRTDGTLRPMS</sequence>
<dbReference type="InterPro" id="IPR002104">
    <property type="entry name" value="Integrase_catalytic"/>
</dbReference>
<dbReference type="EMBL" id="CP042266">
    <property type="protein sequence ID" value="QDY80007.1"/>
    <property type="molecule type" value="Genomic_DNA"/>
</dbReference>